<proteinExistence type="inferred from homology"/>
<dbReference type="Pfam" id="PF00126">
    <property type="entry name" value="HTH_1"/>
    <property type="match status" value="1"/>
</dbReference>
<dbReference type="GO" id="GO:0003700">
    <property type="term" value="F:DNA-binding transcription factor activity"/>
    <property type="evidence" value="ECO:0007669"/>
    <property type="project" value="InterPro"/>
</dbReference>
<dbReference type="PANTHER" id="PTHR30346">
    <property type="entry name" value="TRANSCRIPTIONAL DUAL REGULATOR HCAR-RELATED"/>
    <property type="match status" value="1"/>
</dbReference>
<dbReference type="RefSeq" id="WP_163772662.1">
    <property type="nucleotide sequence ID" value="NZ_JAAGXA010000008.1"/>
</dbReference>
<dbReference type="AlphaFoldDB" id="A0A6P0HKA9"/>
<dbReference type="PROSITE" id="PS50931">
    <property type="entry name" value="HTH_LYSR"/>
    <property type="match status" value="1"/>
</dbReference>
<name>A0A6P0HKA9_9ACTN</name>
<keyword evidence="4" id="KW-0804">Transcription</keyword>
<dbReference type="InterPro" id="IPR036388">
    <property type="entry name" value="WH-like_DNA-bd_sf"/>
</dbReference>
<dbReference type="InterPro" id="IPR000847">
    <property type="entry name" value="LysR_HTH_N"/>
</dbReference>
<dbReference type="Pfam" id="PF03466">
    <property type="entry name" value="LysR_substrate"/>
    <property type="match status" value="1"/>
</dbReference>
<dbReference type="InterPro" id="IPR036390">
    <property type="entry name" value="WH_DNA-bd_sf"/>
</dbReference>
<accession>A0A6P0HKA9</accession>
<dbReference type="Gene3D" id="3.40.190.10">
    <property type="entry name" value="Periplasmic binding protein-like II"/>
    <property type="match status" value="2"/>
</dbReference>
<evidence type="ECO:0000313" key="7">
    <source>
        <dbReference type="Proteomes" id="UP000468687"/>
    </source>
</evidence>
<dbReference type="SUPFAM" id="SSF46785">
    <property type="entry name" value="Winged helix' DNA-binding domain"/>
    <property type="match status" value="1"/>
</dbReference>
<keyword evidence="3" id="KW-0238">DNA-binding</keyword>
<evidence type="ECO:0000256" key="4">
    <source>
        <dbReference type="ARBA" id="ARBA00023163"/>
    </source>
</evidence>
<comment type="caution">
    <text evidence="6">The sequence shown here is derived from an EMBL/GenBank/DDBJ whole genome shotgun (WGS) entry which is preliminary data.</text>
</comment>
<organism evidence="6 7">
    <name type="scientific">Nocardioides zeae</name>
    <dbReference type="NCBI Taxonomy" id="1457234"/>
    <lineage>
        <taxon>Bacteria</taxon>
        <taxon>Bacillati</taxon>
        <taxon>Actinomycetota</taxon>
        <taxon>Actinomycetes</taxon>
        <taxon>Propionibacteriales</taxon>
        <taxon>Nocardioidaceae</taxon>
        <taxon>Nocardioides</taxon>
    </lineage>
</organism>
<gene>
    <name evidence="6" type="ORF">G3T38_12595</name>
</gene>
<evidence type="ECO:0000256" key="2">
    <source>
        <dbReference type="ARBA" id="ARBA00023015"/>
    </source>
</evidence>
<sequence>MEIDPRRLRFLVAVARSGGILAAAEQLGVSPSAVSQQVARLERETGQALIRRTVRGTLLTPAGATLADAGEEVERTLNLAALRLDAAGAALSGTVRVGGFESFLRTILVPALPRWRLQHPDLDVIVTEAERDVLMRRLRTGHLDVAIIETDADETAQLPAGVVEHHLLDDPWRVVAPVGALESADVEGLRGSSVPWLGVADSEASARAIARVRRGLGLGGTVKHAYFGLQTALALVAAGEGVALAPALALQGLTPPGVVVLEVDGLGVRRIVARHHESRGPTPGPAVTVTSLVSQEAAAHGGADPLG</sequence>
<reference evidence="6 7" key="1">
    <citation type="journal article" date="2014" name="Int. J. Syst. Evol. Microbiol.">
        <title>Nocardioides zeae sp. nov., isolated from the stem of Zea mays.</title>
        <authorList>
            <person name="Glaeser S.P."/>
            <person name="McInroy J.A."/>
            <person name="Busse H.J."/>
            <person name="Kampfer P."/>
        </authorList>
    </citation>
    <scope>NUCLEOTIDE SEQUENCE [LARGE SCALE GENOMIC DNA]</scope>
    <source>
        <strain evidence="6 7">JCM 30728</strain>
    </source>
</reference>
<comment type="similarity">
    <text evidence="1">Belongs to the LysR transcriptional regulatory family.</text>
</comment>
<dbReference type="GO" id="GO:0003677">
    <property type="term" value="F:DNA binding"/>
    <property type="evidence" value="ECO:0007669"/>
    <property type="project" value="UniProtKB-KW"/>
</dbReference>
<dbReference type="Gene3D" id="1.10.10.10">
    <property type="entry name" value="Winged helix-like DNA-binding domain superfamily/Winged helix DNA-binding domain"/>
    <property type="match status" value="1"/>
</dbReference>
<dbReference type="PANTHER" id="PTHR30346:SF29">
    <property type="entry name" value="LYSR SUBSTRATE-BINDING"/>
    <property type="match status" value="1"/>
</dbReference>
<keyword evidence="2" id="KW-0805">Transcription regulation</keyword>
<dbReference type="Proteomes" id="UP000468687">
    <property type="component" value="Unassembled WGS sequence"/>
</dbReference>
<evidence type="ECO:0000313" key="6">
    <source>
        <dbReference type="EMBL" id="NEN79118.1"/>
    </source>
</evidence>
<feature type="domain" description="HTH lysR-type" evidence="5">
    <location>
        <begin position="3"/>
        <end position="60"/>
    </location>
</feature>
<evidence type="ECO:0000256" key="1">
    <source>
        <dbReference type="ARBA" id="ARBA00009437"/>
    </source>
</evidence>
<dbReference type="EMBL" id="JAAGXA010000008">
    <property type="protein sequence ID" value="NEN79118.1"/>
    <property type="molecule type" value="Genomic_DNA"/>
</dbReference>
<evidence type="ECO:0000256" key="3">
    <source>
        <dbReference type="ARBA" id="ARBA00023125"/>
    </source>
</evidence>
<dbReference type="SUPFAM" id="SSF53850">
    <property type="entry name" value="Periplasmic binding protein-like II"/>
    <property type="match status" value="1"/>
</dbReference>
<keyword evidence="7" id="KW-1185">Reference proteome</keyword>
<dbReference type="GO" id="GO:0032993">
    <property type="term" value="C:protein-DNA complex"/>
    <property type="evidence" value="ECO:0007669"/>
    <property type="project" value="TreeGrafter"/>
</dbReference>
<dbReference type="InterPro" id="IPR005119">
    <property type="entry name" value="LysR_subst-bd"/>
</dbReference>
<protein>
    <submittedName>
        <fullName evidence="6">LysR family transcriptional regulator</fullName>
    </submittedName>
</protein>
<evidence type="ECO:0000259" key="5">
    <source>
        <dbReference type="PROSITE" id="PS50931"/>
    </source>
</evidence>